<evidence type="ECO:0000313" key="6">
    <source>
        <dbReference type="Proteomes" id="UP001207408"/>
    </source>
</evidence>
<keyword evidence="1" id="KW-0602">Photosynthesis</keyword>
<dbReference type="PANTHER" id="PTHR47199:SF2">
    <property type="entry name" value="PHOTOSYSTEM II STABILITY_ASSEMBLY FACTOR HCF136, CHLOROPLASTIC"/>
    <property type="match status" value="1"/>
</dbReference>
<dbReference type="EMBL" id="JAPDPI010000021">
    <property type="protein sequence ID" value="MCW3806220.1"/>
    <property type="molecule type" value="Genomic_DNA"/>
</dbReference>
<dbReference type="AlphaFoldDB" id="A0AAE3MEN7"/>
<evidence type="ECO:0000259" key="3">
    <source>
        <dbReference type="Pfam" id="PF14870"/>
    </source>
</evidence>
<dbReference type="InterPro" id="IPR028203">
    <property type="entry name" value="PSII_CF48-like_dom"/>
</dbReference>
<keyword evidence="2" id="KW-0604">Photosystem II</keyword>
<keyword evidence="6" id="KW-1185">Reference proteome</keyword>
<protein>
    <submittedName>
        <fullName evidence="5">T9SS type A sorting domain-containing protein</fullName>
    </submittedName>
</protein>
<dbReference type="InterPro" id="IPR015943">
    <property type="entry name" value="WD40/YVTN_repeat-like_dom_sf"/>
</dbReference>
<sequence length="432" mass="47503">MEHFYKIKISFSLGIVLFMMVSLNVWSQSGWTKQTSSTFPALLSVWAVDSDHIWAVGNEGTVLYSTNGGIDWGNINTGYSDAFYVVTFLNQDVGFISGDADDGKPYILKTVDEGEKWEKINLASTTSTYVTDIDFYYVEASENYTLYASGGLEHVWKSTDTGDSWIGLGGGCENGNFNACCIIDENTGWFVGTPDAQYKHTIMQTTNGGVDFTEQINPEQIKLNGVSFIDGNKGVAVGLAATILYTANGGTTWESRTNSGWRWQSCDMKPSGKVWAVGSSGNVGYSSDFGYSWELQASGQSAELWDVHFINDYEGWIVGGLAEGFVLHTSTGGVPTGTEDLHATEGSNIKQNYPNPVNDICQIDYELVRAGKVSICLYDVTGDKLKYLVNEFKPVGKFTISVDLSMYPSGIYFYDLCIDQDLVQVRKMIVSK</sequence>
<dbReference type="Proteomes" id="UP001207408">
    <property type="component" value="Unassembled WGS sequence"/>
</dbReference>
<evidence type="ECO:0000256" key="2">
    <source>
        <dbReference type="ARBA" id="ARBA00023276"/>
    </source>
</evidence>
<dbReference type="PANTHER" id="PTHR47199">
    <property type="entry name" value="PHOTOSYSTEM II STABILITY/ASSEMBLY FACTOR HCF136, CHLOROPLASTIC"/>
    <property type="match status" value="1"/>
</dbReference>
<reference evidence="5" key="1">
    <citation type="submission" date="2022-10" db="EMBL/GenBank/DDBJ databases">
        <authorList>
            <person name="Yu W.X."/>
        </authorList>
    </citation>
    <scope>NUCLEOTIDE SEQUENCE</scope>
    <source>
        <strain evidence="5">D04</strain>
    </source>
</reference>
<feature type="domain" description="Secretion system C-terminal sorting" evidence="4">
    <location>
        <begin position="353"/>
        <end position="430"/>
    </location>
</feature>
<dbReference type="SUPFAM" id="SSF110296">
    <property type="entry name" value="Oligoxyloglucan reducing end-specific cellobiohydrolase"/>
    <property type="match status" value="2"/>
</dbReference>
<dbReference type="GO" id="GO:0009523">
    <property type="term" value="C:photosystem II"/>
    <property type="evidence" value="ECO:0007669"/>
    <property type="project" value="UniProtKB-KW"/>
</dbReference>
<evidence type="ECO:0000256" key="1">
    <source>
        <dbReference type="ARBA" id="ARBA00022531"/>
    </source>
</evidence>
<dbReference type="Pfam" id="PF14870">
    <property type="entry name" value="PSII_BNR"/>
    <property type="match status" value="1"/>
</dbReference>
<dbReference type="Gene3D" id="2.130.10.10">
    <property type="entry name" value="YVTN repeat-like/Quinoprotein amine dehydrogenase"/>
    <property type="match status" value="2"/>
</dbReference>
<dbReference type="Pfam" id="PF18962">
    <property type="entry name" value="Por_Secre_tail"/>
    <property type="match status" value="1"/>
</dbReference>
<dbReference type="GO" id="GO:0015979">
    <property type="term" value="P:photosynthesis"/>
    <property type="evidence" value="ECO:0007669"/>
    <property type="project" value="UniProtKB-KW"/>
</dbReference>
<dbReference type="RefSeq" id="WP_301199592.1">
    <property type="nucleotide sequence ID" value="NZ_JAPDPI010000021.1"/>
</dbReference>
<name>A0AAE3MEN7_9BACT</name>
<dbReference type="InterPro" id="IPR026444">
    <property type="entry name" value="Secre_tail"/>
</dbReference>
<comment type="caution">
    <text evidence="5">The sequence shown here is derived from an EMBL/GenBank/DDBJ whole genome shotgun (WGS) entry which is preliminary data.</text>
</comment>
<organism evidence="5 6">
    <name type="scientific">Plebeiibacterium marinum</name>
    <dbReference type="NCBI Taxonomy" id="2992111"/>
    <lineage>
        <taxon>Bacteria</taxon>
        <taxon>Pseudomonadati</taxon>
        <taxon>Bacteroidota</taxon>
        <taxon>Bacteroidia</taxon>
        <taxon>Marinilabiliales</taxon>
        <taxon>Marinilabiliaceae</taxon>
        <taxon>Plebeiibacterium</taxon>
    </lineage>
</organism>
<evidence type="ECO:0000259" key="4">
    <source>
        <dbReference type="Pfam" id="PF18962"/>
    </source>
</evidence>
<accession>A0AAE3MEN7</accession>
<proteinExistence type="predicted"/>
<dbReference type="NCBIfam" id="TIGR04183">
    <property type="entry name" value="Por_Secre_tail"/>
    <property type="match status" value="1"/>
</dbReference>
<feature type="domain" description="Photosynthesis system II assembly factor Ycf48/Hcf136-like" evidence="3">
    <location>
        <begin position="27"/>
        <end position="123"/>
    </location>
</feature>
<evidence type="ECO:0000313" key="5">
    <source>
        <dbReference type="EMBL" id="MCW3806220.1"/>
    </source>
</evidence>
<gene>
    <name evidence="5" type="ORF">OM074_11340</name>
</gene>